<gene>
    <name evidence="2" type="ORF">CO172_03140</name>
</gene>
<dbReference type="PANTHER" id="PTHR34293:SF1">
    <property type="entry name" value="HTH-TYPE TRANSCRIPTIONAL REGULATOR TRMBL2"/>
    <property type="match status" value="1"/>
</dbReference>
<evidence type="ECO:0000313" key="3">
    <source>
        <dbReference type="Proteomes" id="UP000229749"/>
    </source>
</evidence>
<sequence>MEELIRELIHIGLSEKEAAVYLASLELGPAVVQDVAKKANVNRATTYVCIESLAARGLMSTYVKGKKRFFTAESPDRLLSIVRLQRRELEEKEREVESTIPKLLALFNVEGEKPHVRYMEGPQGIKTILEIFESLEGDIIQIVPVEEVERIHELISERENHLDKLKKQGTVCRALAVMKEMNFDRFPDLPKSEIRAIPQDKFPIHGEISVRGNTVFMYSYKSTLLGLVITCKELADTLRALFQLAWDGSEQYPLKKSE</sequence>
<dbReference type="InterPro" id="IPR036388">
    <property type="entry name" value="WH-like_DNA-bd_sf"/>
</dbReference>
<dbReference type="InterPro" id="IPR002831">
    <property type="entry name" value="Tscrpt_reg_TrmB_N"/>
</dbReference>
<reference evidence="3" key="1">
    <citation type="submission" date="2017-09" db="EMBL/GenBank/DDBJ databases">
        <title>Depth-based differentiation of microbial function through sediment-hosted aquifers and enrichment of novel symbionts in the deep terrestrial subsurface.</title>
        <authorList>
            <person name="Probst A.J."/>
            <person name="Ladd B."/>
            <person name="Jarett J.K."/>
            <person name="Geller-Mcgrath D.E."/>
            <person name="Sieber C.M.K."/>
            <person name="Emerson J.B."/>
            <person name="Anantharaman K."/>
            <person name="Thomas B.C."/>
            <person name="Malmstrom R."/>
            <person name="Stieglmeier M."/>
            <person name="Klingl A."/>
            <person name="Woyke T."/>
            <person name="Ryan C.M."/>
            <person name="Banfield J.F."/>
        </authorList>
    </citation>
    <scope>NUCLEOTIDE SEQUENCE [LARGE SCALE GENOMIC DNA]</scope>
</reference>
<dbReference type="Proteomes" id="UP000229749">
    <property type="component" value="Unassembled WGS sequence"/>
</dbReference>
<name>A0A2M7XH37_9BACT</name>
<dbReference type="Pfam" id="PF01978">
    <property type="entry name" value="TrmB"/>
    <property type="match status" value="1"/>
</dbReference>
<dbReference type="AlphaFoldDB" id="A0A2M7XH37"/>
<dbReference type="EMBL" id="PFWS01000049">
    <property type="protein sequence ID" value="PJA47046.1"/>
    <property type="molecule type" value="Genomic_DNA"/>
</dbReference>
<proteinExistence type="predicted"/>
<dbReference type="PANTHER" id="PTHR34293">
    <property type="entry name" value="HTH-TYPE TRANSCRIPTIONAL REGULATOR TRMBL2"/>
    <property type="match status" value="1"/>
</dbReference>
<evidence type="ECO:0000313" key="2">
    <source>
        <dbReference type="EMBL" id="PJA47046.1"/>
    </source>
</evidence>
<protein>
    <recommendedName>
        <fullName evidence="1">Transcription regulator TrmB N-terminal domain-containing protein</fullName>
    </recommendedName>
</protein>
<dbReference type="Gene3D" id="1.10.10.10">
    <property type="entry name" value="Winged helix-like DNA-binding domain superfamily/Winged helix DNA-binding domain"/>
    <property type="match status" value="1"/>
</dbReference>
<evidence type="ECO:0000259" key="1">
    <source>
        <dbReference type="Pfam" id="PF01978"/>
    </source>
</evidence>
<feature type="domain" description="Transcription regulator TrmB N-terminal" evidence="1">
    <location>
        <begin position="10"/>
        <end position="72"/>
    </location>
</feature>
<comment type="caution">
    <text evidence="2">The sequence shown here is derived from an EMBL/GenBank/DDBJ whole genome shotgun (WGS) entry which is preliminary data.</text>
</comment>
<accession>A0A2M7XH37</accession>
<organism evidence="2 3">
    <name type="scientific">Candidatus Uhrbacteria bacterium CG_4_9_14_3_um_filter_36_7</name>
    <dbReference type="NCBI Taxonomy" id="1975033"/>
    <lineage>
        <taxon>Bacteria</taxon>
        <taxon>Candidatus Uhriibacteriota</taxon>
    </lineage>
</organism>
<dbReference type="InterPro" id="IPR051797">
    <property type="entry name" value="TrmB-like"/>
</dbReference>